<dbReference type="AlphaFoldDB" id="A0A2Z7BY26"/>
<comment type="similarity">
    <text evidence="3">Belongs to the oxygen-dependent FAD-linked oxidoreductase family.</text>
</comment>
<dbReference type="FunFam" id="3.30.43.10:FF:000004">
    <property type="entry name" value="Berberine bridge enzyme-like 15"/>
    <property type="match status" value="1"/>
</dbReference>
<evidence type="ECO:0000256" key="6">
    <source>
        <dbReference type="ARBA" id="ARBA00022729"/>
    </source>
</evidence>
<proteinExistence type="inferred from homology"/>
<dbReference type="InterPro" id="IPR016169">
    <property type="entry name" value="FAD-bd_PCMH_sub2"/>
</dbReference>
<evidence type="ECO:0000256" key="4">
    <source>
        <dbReference type="ARBA" id="ARBA00022589"/>
    </source>
</evidence>
<dbReference type="Gene3D" id="3.30.43.10">
    <property type="entry name" value="Uridine Diphospho-n-acetylenolpyruvylglucosamine Reductase, domain 2"/>
    <property type="match status" value="1"/>
</dbReference>
<reference evidence="12 13" key="1">
    <citation type="journal article" date="2015" name="Proc. Natl. Acad. Sci. U.S.A.">
        <title>The resurrection genome of Boea hygrometrica: A blueprint for survival of dehydration.</title>
        <authorList>
            <person name="Xiao L."/>
            <person name="Yang G."/>
            <person name="Zhang L."/>
            <person name="Yang X."/>
            <person name="Zhao S."/>
            <person name="Ji Z."/>
            <person name="Zhou Q."/>
            <person name="Hu M."/>
            <person name="Wang Y."/>
            <person name="Chen M."/>
            <person name="Xu Y."/>
            <person name="Jin H."/>
            <person name="Xiao X."/>
            <person name="Hu G."/>
            <person name="Bao F."/>
            <person name="Hu Y."/>
            <person name="Wan P."/>
            <person name="Li L."/>
            <person name="Deng X."/>
            <person name="Kuang T."/>
            <person name="Xiang C."/>
            <person name="Zhu J.K."/>
            <person name="Oliver M.J."/>
            <person name="He Y."/>
        </authorList>
    </citation>
    <scope>NUCLEOTIDE SEQUENCE [LARGE SCALE GENOMIC DNA]</scope>
    <source>
        <strain evidence="13">cv. XS01</strain>
    </source>
</reference>
<dbReference type="InterPro" id="IPR012951">
    <property type="entry name" value="BBE"/>
</dbReference>
<dbReference type="OrthoDB" id="407275at2759"/>
<dbReference type="InterPro" id="IPR036318">
    <property type="entry name" value="FAD-bd_PCMH-like_sf"/>
</dbReference>
<feature type="signal peptide" evidence="10">
    <location>
        <begin position="1"/>
        <end position="21"/>
    </location>
</feature>
<keyword evidence="6 10" id="KW-0732">Signal</keyword>
<dbReference type="Pfam" id="PF01565">
    <property type="entry name" value="FAD_binding_4"/>
    <property type="match status" value="1"/>
</dbReference>
<dbReference type="Gene3D" id="3.30.465.10">
    <property type="match status" value="1"/>
</dbReference>
<sequence length="533" mass="59695">MAETPIYFLFIFLISAAFSSADCVRDSFAQCFSQNKIPDSEISSIIYSPNNPSFTTVLDDYVRNRRYNVSTTRKPKIIITPTTEAQVSAAVLCSKKLGIQLKIRSGGHDYEGLSYVSIQDTFVILDMFNFRKIDVNIADESAWVQSGAQLGELYYRIWEKSKVHAFPAGVCPTVGVGGHISGAGYGNLLRKYGLTVDHVIDAQIVDANGRVLDRASMGEDLFWAIRGGGGASFGVILAFKIKLVRVPPVVTVFRVERFQNGTATDSVFQFQQITEKMDHDLFIRVLLQPVTLNKVRSVRATFIGMFLGDSSRLISVTGSQFPALGLKKSDCKEMSWIDSVLYWTNFDNTTAPTALLNRVPDSVNFLKRKSDYVKTPISKSGLESLFKKMVEIGKVGLVFNSYGGRMNEIPESETPFPHRAGNLFKIQYSVNWEDEGEEADKNFISQARTLYSFMKPFVSKNPREAYLNYRDLDIGTTDNGKNSYTQGKVYGVKYFKNNFDRLVKIKTKVDPDNVFRNEQSIPTLAVGGRKSKP</sequence>
<evidence type="ECO:0000256" key="9">
    <source>
        <dbReference type="ARBA" id="ARBA00023180"/>
    </source>
</evidence>
<evidence type="ECO:0000259" key="11">
    <source>
        <dbReference type="PROSITE" id="PS51387"/>
    </source>
</evidence>
<dbReference type="SUPFAM" id="SSF56176">
    <property type="entry name" value="FAD-binding/transporter-associated domain-like"/>
    <property type="match status" value="1"/>
</dbReference>
<dbReference type="Gene3D" id="3.40.462.20">
    <property type="match status" value="1"/>
</dbReference>
<dbReference type="Pfam" id="PF08031">
    <property type="entry name" value="BBE"/>
    <property type="match status" value="1"/>
</dbReference>
<keyword evidence="9" id="KW-0325">Glycoprotein</keyword>
<gene>
    <name evidence="12" type="ORF">F511_32711</name>
</gene>
<keyword evidence="7" id="KW-0274">FAD</keyword>
<evidence type="ECO:0000256" key="10">
    <source>
        <dbReference type="SAM" id="SignalP"/>
    </source>
</evidence>
<dbReference type="EMBL" id="KV000922">
    <property type="protein sequence ID" value="KZV39543.1"/>
    <property type="molecule type" value="Genomic_DNA"/>
</dbReference>
<comment type="cofactor">
    <cofactor evidence="1">
        <name>FAD</name>
        <dbReference type="ChEBI" id="CHEBI:57692"/>
    </cofactor>
</comment>
<organism evidence="12 13">
    <name type="scientific">Dorcoceras hygrometricum</name>
    <dbReference type="NCBI Taxonomy" id="472368"/>
    <lineage>
        <taxon>Eukaryota</taxon>
        <taxon>Viridiplantae</taxon>
        <taxon>Streptophyta</taxon>
        <taxon>Embryophyta</taxon>
        <taxon>Tracheophyta</taxon>
        <taxon>Spermatophyta</taxon>
        <taxon>Magnoliopsida</taxon>
        <taxon>eudicotyledons</taxon>
        <taxon>Gunneridae</taxon>
        <taxon>Pentapetalae</taxon>
        <taxon>asterids</taxon>
        <taxon>lamiids</taxon>
        <taxon>Lamiales</taxon>
        <taxon>Gesneriaceae</taxon>
        <taxon>Didymocarpoideae</taxon>
        <taxon>Trichosporeae</taxon>
        <taxon>Loxocarpinae</taxon>
        <taxon>Dorcoceras</taxon>
    </lineage>
</organism>
<evidence type="ECO:0000313" key="13">
    <source>
        <dbReference type="Proteomes" id="UP000250235"/>
    </source>
</evidence>
<evidence type="ECO:0000256" key="3">
    <source>
        <dbReference type="ARBA" id="ARBA00005466"/>
    </source>
</evidence>
<keyword evidence="5" id="KW-0285">Flavoprotein</keyword>
<keyword evidence="4" id="KW-0017">Alkaloid metabolism</keyword>
<dbReference type="PROSITE" id="PS51387">
    <property type="entry name" value="FAD_PCMH"/>
    <property type="match status" value="1"/>
</dbReference>
<dbReference type="PANTHER" id="PTHR32448">
    <property type="entry name" value="OS08G0158400 PROTEIN"/>
    <property type="match status" value="1"/>
</dbReference>
<protein>
    <submittedName>
        <fullName evidence="12">Reticuline oxidase-like protein</fullName>
    </submittedName>
</protein>
<name>A0A2Z7BY26_9LAMI</name>
<keyword evidence="13" id="KW-1185">Reference proteome</keyword>
<dbReference type="Proteomes" id="UP000250235">
    <property type="component" value="Unassembled WGS sequence"/>
</dbReference>
<evidence type="ECO:0000256" key="7">
    <source>
        <dbReference type="ARBA" id="ARBA00022827"/>
    </source>
</evidence>
<keyword evidence="8" id="KW-1015">Disulfide bond</keyword>
<comment type="pathway">
    <text evidence="2">Alkaloid biosynthesis.</text>
</comment>
<evidence type="ECO:0000256" key="1">
    <source>
        <dbReference type="ARBA" id="ARBA00001974"/>
    </source>
</evidence>
<accession>A0A2Z7BY26</accession>
<evidence type="ECO:0000256" key="2">
    <source>
        <dbReference type="ARBA" id="ARBA00004913"/>
    </source>
</evidence>
<evidence type="ECO:0000313" key="12">
    <source>
        <dbReference type="EMBL" id="KZV39543.1"/>
    </source>
</evidence>
<evidence type="ECO:0000256" key="8">
    <source>
        <dbReference type="ARBA" id="ARBA00023157"/>
    </source>
</evidence>
<dbReference type="InterPro" id="IPR016167">
    <property type="entry name" value="FAD-bd_PCMH_sub1"/>
</dbReference>
<feature type="chain" id="PRO_5016348561" evidence="10">
    <location>
        <begin position="22"/>
        <end position="533"/>
    </location>
</feature>
<dbReference type="GO" id="GO:0016491">
    <property type="term" value="F:oxidoreductase activity"/>
    <property type="evidence" value="ECO:0007669"/>
    <property type="project" value="InterPro"/>
</dbReference>
<dbReference type="InterPro" id="IPR006094">
    <property type="entry name" value="Oxid_FAD_bind_N"/>
</dbReference>
<evidence type="ECO:0000256" key="5">
    <source>
        <dbReference type="ARBA" id="ARBA00022630"/>
    </source>
</evidence>
<dbReference type="InterPro" id="IPR016166">
    <property type="entry name" value="FAD-bd_PCMH"/>
</dbReference>
<dbReference type="GO" id="GO:0071949">
    <property type="term" value="F:FAD binding"/>
    <property type="evidence" value="ECO:0007669"/>
    <property type="project" value="InterPro"/>
</dbReference>
<feature type="domain" description="FAD-binding PCMH-type" evidence="11">
    <location>
        <begin position="71"/>
        <end position="246"/>
    </location>
</feature>